<dbReference type="GO" id="GO:0002181">
    <property type="term" value="P:cytoplasmic translation"/>
    <property type="evidence" value="ECO:0007669"/>
    <property type="project" value="TreeGrafter"/>
</dbReference>
<dbReference type="PANTHER" id="PTHR10792">
    <property type="entry name" value="60S RIBOSOMAL PROTEIN L24"/>
    <property type="match status" value="1"/>
</dbReference>
<dbReference type="CDD" id="cd00472">
    <property type="entry name" value="Ribosomal_L24e_L24"/>
    <property type="match status" value="1"/>
</dbReference>
<keyword evidence="3" id="KW-0687">Ribonucleoprotein</keyword>
<dbReference type="PANTHER" id="PTHR10792:SF1">
    <property type="entry name" value="RIBOSOMAL PROTEIN L24"/>
    <property type="match status" value="1"/>
</dbReference>
<dbReference type="Pfam" id="PF01246">
    <property type="entry name" value="Ribosomal_L24e"/>
    <property type="match status" value="1"/>
</dbReference>
<protein>
    <recommendedName>
        <fullName evidence="5">TRASH domain-containing protein</fullName>
    </recommendedName>
</protein>
<feature type="region of interest" description="Disordered" evidence="4">
    <location>
        <begin position="150"/>
        <end position="188"/>
    </location>
</feature>
<evidence type="ECO:0000313" key="6">
    <source>
        <dbReference type="EMBL" id="KAI3433371.1"/>
    </source>
</evidence>
<dbReference type="EMBL" id="SIDB01000004">
    <property type="protein sequence ID" value="KAI3433371.1"/>
    <property type="molecule type" value="Genomic_DNA"/>
</dbReference>
<dbReference type="InterPro" id="IPR038630">
    <property type="entry name" value="L24e/L24_sf"/>
</dbReference>
<evidence type="ECO:0000313" key="7">
    <source>
        <dbReference type="Proteomes" id="UP001055712"/>
    </source>
</evidence>
<dbReference type="InterPro" id="IPR056366">
    <property type="entry name" value="Ribosomal_eL24"/>
</dbReference>
<dbReference type="AlphaFoldDB" id="A0A9D4TS52"/>
<dbReference type="Gene3D" id="2.30.170.20">
    <property type="entry name" value="Ribosomal protein L24e"/>
    <property type="match status" value="1"/>
</dbReference>
<feature type="domain" description="TRASH" evidence="5">
    <location>
        <begin position="42"/>
        <end position="80"/>
    </location>
</feature>
<dbReference type="InterPro" id="IPR000988">
    <property type="entry name" value="Ribosomal_eL24-rel_N"/>
</dbReference>
<feature type="compositionally biased region" description="Basic and acidic residues" evidence="4">
    <location>
        <begin position="150"/>
        <end position="162"/>
    </location>
</feature>
<reference evidence="6" key="2">
    <citation type="submission" date="2020-11" db="EMBL/GenBank/DDBJ databases">
        <authorList>
            <person name="Cecchin M."/>
            <person name="Marcolungo L."/>
            <person name="Rossato M."/>
            <person name="Girolomoni L."/>
            <person name="Cosentino E."/>
            <person name="Cuine S."/>
            <person name="Li-Beisson Y."/>
            <person name="Delledonne M."/>
            <person name="Ballottari M."/>
        </authorList>
    </citation>
    <scope>NUCLEOTIDE SEQUENCE</scope>
    <source>
        <strain evidence="6">211/11P</strain>
        <tissue evidence="6">Whole cell</tissue>
    </source>
</reference>
<dbReference type="SUPFAM" id="SSF57716">
    <property type="entry name" value="Glucocorticoid receptor-like (DNA-binding domain)"/>
    <property type="match status" value="1"/>
</dbReference>
<comment type="similarity">
    <text evidence="1">Belongs to the eukaryotic ribosomal protein eL24 family.</text>
</comment>
<evidence type="ECO:0000259" key="5">
    <source>
        <dbReference type="SMART" id="SM00746"/>
    </source>
</evidence>
<accession>A0A9D4TS52</accession>
<feature type="compositionally biased region" description="Low complexity" evidence="4">
    <location>
        <begin position="163"/>
        <end position="176"/>
    </location>
</feature>
<sequence length="188" mass="21089">MLVPLETGPTVARLSAAWQPAGTSLFEGLVECATMVLKTQTCRFSGLRIYPGRGVLYIRVDGQQFLFLKQKCRSLFIQRKRPAKLAWTTLYRKQHRKDLEAQVARKKRRNVTRSATRSVAGTSLEIIAKKKAEKPEARKASREAALREIKERSKKQKTDKAQQKLQAKAAGGKAVKNMPKGGGKVNIR</sequence>
<dbReference type="SMART" id="SM00746">
    <property type="entry name" value="TRASH"/>
    <property type="match status" value="1"/>
</dbReference>
<dbReference type="InterPro" id="IPR023442">
    <property type="entry name" value="Ribosomal_eL24_CS"/>
</dbReference>
<dbReference type="GO" id="GO:0003729">
    <property type="term" value="F:mRNA binding"/>
    <property type="evidence" value="ECO:0007669"/>
    <property type="project" value="TreeGrafter"/>
</dbReference>
<organism evidence="6 7">
    <name type="scientific">Chlorella vulgaris</name>
    <name type="common">Green alga</name>
    <dbReference type="NCBI Taxonomy" id="3077"/>
    <lineage>
        <taxon>Eukaryota</taxon>
        <taxon>Viridiplantae</taxon>
        <taxon>Chlorophyta</taxon>
        <taxon>core chlorophytes</taxon>
        <taxon>Trebouxiophyceae</taxon>
        <taxon>Chlorellales</taxon>
        <taxon>Chlorellaceae</taxon>
        <taxon>Chlorella clade</taxon>
        <taxon>Chlorella</taxon>
    </lineage>
</organism>
<keyword evidence="7" id="KW-1185">Reference proteome</keyword>
<proteinExistence type="inferred from homology"/>
<keyword evidence="2" id="KW-0689">Ribosomal protein</keyword>
<dbReference type="GO" id="GO:0003735">
    <property type="term" value="F:structural constituent of ribosome"/>
    <property type="evidence" value="ECO:0007669"/>
    <property type="project" value="InterPro"/>
</dbReference>
<dbReference type="Gene3D" id="6.10.250.1270">
    <property type="match status" value="1"/>
</dbReference>
<dbReference type="OrthoDB" id="1727108at2759"/>
<evidence type="ECO:0000256" key="1">
    <source>
        <dbReference type="ARBA" id="ARBA00005647"/>
    </source>
</evidence>
<name>A0A9D4TS52_CHLVU</name>
<dbReference type="FunFam" id="2.30.170.20:FF:000003">
    <property type="entry name" value="60S ribosomal protein L24"/>
    <property type="match status" value="1"/>
</dbReference>
<reference evidence="6" key="1">
    <citation type="journal article" date="2019" name="Plant J.">
        <title>Chlorella vulgaris genome assembly and annotation reveals the molecular basis for metabolic acclimation to high light conditions.</title>
        <authorList>
            <person name="Cecchin M."/>
            <person name="Marcolungo L."/>
            <person name="Rossato M."/>
            <person name="Girolomoni L."/>
            <person name="Cosentino E."/>
            <person name="Cuine S."/>
            <person name="Li-Beisson Y."/>
            <person name="Delledonne M."/>
            <person name="Ballottari M."/>
        </authorList>
    </citation>
    <scope>NUCLEOTIDE SEQUENCE</scope>
    <source>
        <strain evidence="6">211/11P</strain>
    </source>
</reference>
<evidence type="ECO:0000256" key="3">
    <source>
        <dbReference type="ARBA" id="ARBA00023274"/>
    </source>
</evidence>
<dbReference type="GO" id="GO:0022625">
    <property type="term" value="C:cytosolic large ribosomal subunit"/>
    <property type="evidence" value="ECO:0007669"/>
    <property type="project" value="TreeGrafter"/>
</dbReference>
<dbReference type="PROSITE" id="PS01073">
    <property type="entry name" value="RIBOSOMAL_L24E"/>
    <property type="match status" value="1"/>
</dbReference>
<gene>
    <name evidence="6" type="ORF">D9Q98_003188</name>
</gene>
<evidence type="ECO:0000256" key="2">
    <source>
        <dbReference type="ARBA" id="ARBA00022980"/>
    </source>
</evidence>
<evidence type="ECO:0000256" key="4">
    <source>
        <dbReference type="SAM" id="MobiDB-lite"/>
    </source>
</evidence>
<comment type="caution">
    <text evidence="6">The sequence shown here is derived from an EMBL/GenBank/DDBJ whole genome shotgun (WGS) entry which is preliminary data.</text>
</comment>
<dbReference type="Proteomes" id="UP001055712">
    <property type="component" value="Unassembled WGS sequence"/>
</dbReference>
<dbReference type="InterPro" id="IPR011017">
    <property type="entry name" value="TRASH_dom"/>
</dbReference>